<organism evidence="1 2">
    <name type="scientific">Maribacter cobaltidurans</name>
    <dbReference type="NCBI Taxonomy" id="1178778"/>
    <lineage>
        <taxon>Bacteria</taxon>
        <taxon>Pseudomonadati</taxon>
        <taxon>Bacteroidota</taxon>
        <taxon>Flavobacteriia</taxon>
        <taxon>Flavobacteriales</taxon>
        <taxon>Flavobacteriaceae</taxon>
        <taxon>Maribacter</taxon>
    </lineage>
</organism>
<dbReference type="RefSeq" id="WP_272649608.1">
    <property type="nucleotide sequence ID" value="NZ_JAZDDG010000001.1"/>
</dbReference>
<protein>
    <submittedName>
        <fullName evidence="1">Uncharacterized protein</fullName>
    </submittedName>
</protein>
<proteinExistence type="predicted"/>
<name>A0ABU7IP93_9FLAO</name>
<reference evidence="1 2" key="1">
    <citation type="submission" date="2024-01" db="EMBL/GenBank/DDBJ databases">
        <title>Maribacter spp. originated from different algae showed divergent polysaccharides utilization ability.</title>
        <authorList>
            <person name="Wang H."/>
            <person name="Wu Y."/>
        </authorList>
    </citation>
    <scope>NUCLEOTIDE SEQUENCE [LARGE SCALE GENOMIC DNA]</scope>
    <source>
        <strain evidence="1 2">PR1</strain>
    </source>
</reference>
<comment type="caution">
    <text evidence="1">The sequence shown here is derived from an EMBL/GenBank/DDBJ whole genome shotgun (WGS) entry which is preliminary data.</text>
</comment>
<evidence type="ECO:0000313" key="2">
    <source>
        <dbReference type="Proteomes" id="UP001356308"/>
    </source>
</evidence>
<dbReference type="EMBL" id="JAZDDG010000001">
    <property type="protein sequence ID" value="MEE1974777.1"/>
    <property type="molecule type" value="Genomic_DNA"/>
</dbReference>
<dbReference type="Proteomes" id="UP001356308">
    <property type="component" value="Unassembled WGS sequence"/>
</dbReference>
<gene>
    <name evidence="1" type="ORF">V1I91_01765</name>
</gene>
<keyword evidence="2" id="KW-1185">Reference proteome</keyword>
<evidence type="ECO:0000313" key="1">
    <source>
        <dbReference type="EMBL" id="MEE1974777.1"/>
    </source>
</evidence>
<sequence length="115" mass="13776">MEKNGVIELLFKTKKEDLYDGLIQQLEKDFLLANVPLNITRDIKSEELIKVLVEKIYFLMMERFSEYLNVLYVIDIPEKEFQHIEVTDTVEVSSQMAFLILKREFQKVLLRNKYK</sequence>
<accession>A0ABU7IP93</accession>